<comment type="caution">
    <text evidence="1">The sequence shown here is derived from an EMBL/GenBank/DDBJ whole genome shotgun (WGS) entry which is preliminary data.</text>
</comment>
<dbReference type="STRING" id="70996.SE18_19255"/>
<reference evidence="1 2" key="1">
    <citation type="submission" date="2015-07" db="EMBL/GenBank/DDBJ databases">
        <title>Whole genome sequence of Herpetosiphon geysericola DSM 7119.</title>
        <authorList>
            <person name="Hemp J."/>
            <person name="Ward L.M."/>
            <person name="Pace L.A."/>
            <person name="Fischer W.W."/>
        </authorList>
    </citation>
    <scope>NUCLEOTIDE SEQUENCE [LARGE SCALE GENOMIC DNA]</scope>
    <source>
        <strain evidence="1 2">DSM 7119</strain>
    </source>
</reference>
<evidence type="ECO:0000313" key="2">
    <source>
        <dbReference type="Proteomes" id="UP000050277"/>
    </source>
</evidence>
<dbReference type="OrthoDB" id="9839069at2"/>
<proteinExistence type="predicted"/>
<protein>
    <submittedName>
        <fullName evidence="1">Uncharacterized protein</fullName>
    </submittedName>
</protein>
<dbReference type="AlphaFoldDB" id="A0A0P6XJP8"/>
<name>A0A0P6XJP8_9CHLR</name>
<dbReference type="EMBL" id="LGKP01000029">
    <property type="protein sequence ID" value="KPL83351.1"/>
    <property type="molecule type" value="Genomic_DNA"/>
</dbReference>
<organism evidence="1 2">
    <name type="scientific">Herpetosiphon geysericola</name>
    <dbReference type="NCBI Taxonomy" id="70996"/>
    <lineage>
        <taxon>Bacteria</taxon>
        <taxon>Bacillati</taxon>
        <taxon>Chloroflexota</taxon>
        <taxon>Chloroflexia</taxon>
        <taxon>Herpetosiphonales</taxon>
        <taxon>Herpetosiphonaceae</taxon>
        <taxon>Herpetosiphon</taxon>
    </lineage>
</organism>
<evidence type="ECO:0000313" key="1">
    <source>
        <dbReference type="EMBL" id="KPL83351.1"/>
    </source>
</evidence>
<dbReference type="RefSeq" id="WP_054536090.1">
    <property type="nucleotide sequence ID" value="NZ_LGKP01000029.1"/>
</dbReference>
<accession>A0A0P6XJP8</accession>
<keyword evidence="2" id="KW-1185">Reference proteome</keyword>
<gene>
    <name evidence="1" type="ORF">SE18_19255</name>
</gene>
<dbReference type="Proteomes" id="UP000050277">
    <property type="component" value="Unassembled WGS sequence"/>
</dbReference>
<sequence length="101" mass="12056">MQERINNIFARHPMSVSFNQQGFFIEVFWIFFINPKYQIPIEQISYIKLRQKYVFFGKQGFEINYRTHPKGALLDFFFVSKQPQAWIDAFTTAGIKLIPNN</sequence>